<keyword evidence="5" id="KW-0496">Mitochondrion</keyword>
<gene>
    <name evidence="10" type="ORF">PR048_016761</name>
</gene>
<keyword evidence="4" id="KW-0689">Ribosomal protein</keyword>
<reference evidence="10 11" key="1">
    <citation type="submission" date="2023-02" db="EMBL/GenBank/DDBJ databases">
        <title>LHISI_Scaffold_Assembly.</title>
        <authorList>
            <person name="Stuart O.P."/>
            <person name="Cleave R."/>
            <person name="Magrath M.J.L."/>
            <person name="Mikheyev A.S."/>
        </authorList>
    </citation>
    <scope>NUCLEOTIDE SEQUENCE [LARGE SCALE GENOMIC DNA]</scope>
    <source>
        <strain evidence="10">Daus_M_001</strain>
        <tissue evidence="10">Leg muscle</tissue>
    </source>
</reference>
<proteinExistence type="inferred from homology"/>
<dbReference type="PANTHER" id="PTHR13409:SF0">
    <property type="entry name" value="LARGE RIBOSOMAL SUBUNIT PROTEIN ML51"/>
    <property type="match status" value="1"/>
</dbReference>
<keyword evidence="6" id="KW-0687">Ribonucleoprotein</keyword>
<feature type="compositionally biased region" description="Polar residues" evidence="9">
    <location>
        <begin position="162"/>
        <end position="171"/>
    </location>
</feature>
<evidence type="ECO:0000256" key="6">
    <source>
        <dbReference type="ARBA" id="ARBA00023274"/>
    </source>
</evidence>
<sequence>MCVRYRYHADKIKKGPLQRRYGYKETIFQGGLLPHVESDHKLPMPDYKPKNAWNGRRALFGQNDYIDILGNESLHPTRILYNIPSWLRGVKGNEYQVLLRKRKMLRHGIIPIARPAKWKDITKRIDYFRHSINMRQPATSFTSSSQSASAPSPPAEAIPGKTGSTKSTCTPNKPVAIPVVGNFVLSRQLMHPVSPCANIVVQDDLEQEENLLPTMTSLWVTFNKMMYTCKLSSLGA</sequence>
<dbReference type="PANTHER" id="PTHR13409">
    <property type="entry name" value="MITOCHONDRIAL 39S RIBOSOMAL PROTEIN L51"/>
    <property type="match status" value="1"/>
</dbReference>
<accession>A0ABQ9H7N0</accession>
<comment type="similarity">
    <text evidence="2">Belongs to the mitochondrion-specific ribosomal protein mL51 family.</text>
</comment>
<evidence type="ECO:0000256" key="1">
    <source>
        <dbReference type="ARBA" id="ARBA00004173"/>
    </source>
</evidence>
<name>A0ABQ9H7N0_9NEOP</name>
<evidence type="ECO:0000256" key="7">
    <source>
        <dbReference type="ARBA" id="ARBA00035182"/>
    </source>
</evidence>
<dbReference type="InterPro" id="IPR019373">
    <property type="entry name" value="Ribosomal_mL51"/>
</dbReference>
<evidence type="ECO:0000256" key="5">
    <source>
        <dbReference type="ARBA" id="ARBA00023128"/>
    </source>
</evidence>
<evidence type="ECO:0000313" key="11">
    <source>
        <dbReference type="Proteomes" id="UP001159363"/>
    </source>
</evidence>
<evidence type="ECO:0000256" key="8">
    <source>
        <dbReference type="ARBA" id="ARBA00035419"/>
    </source>
</evidence>
<dbReference type="EMBL" id="JARBHB010000006">
    <property type="protein sequence ID" value="KAJ8880295.1"/>
    <property type="molecule type" value="Genomic_DNA"/>
</dbReference>
<feature type="region of interest" description="Disordered" evidence="9">
    <location>
        <begin position="139"/>
        <end position="171"/>
    </location>
</feature>
<keyword evidence="3" id="KW-0809">Transit peptide</keyword>
<keyword evidence="11" id="KW-1185">Reference proteome</keyword>
<evidence type="ECO:0000256" key="2">
    <source>
        <dbReference type="ARBA" id="ARBA00010972"/>
    </source>
</evidence>
<dbReference type="Proteomes" id="UP001159363">
    <property type="component" value="Chromosome 5"/>
</dbReference>
<evidence type="ECO:0000256" key="9">
    <source>
        <dbReference type="SAM" id="MobiDB-lite"/>
    </source>
</evidence>
<evidence type="ECO:0000256" key="3">
    <source>
        <dbReference type="ARBA" id="ARBA00022946"/>
    </source>
</evidence>
<evidence type="ECO:0000313" key="10">
    <source>
        <dbReference type="EMBL" id="KAJ8880295.1"/>
    </source>
</evidence>
<protein>
    <recommendedName>
        <fullName evidence="7">Large ribosomal subunit protein mL51</fullName>
    </recommendedName>
    <alternativeName>
        <fullName evidence="8">39S ribosomal protein L51, mitochondrial</fullName>
    </alternativeName>
</protein>
<comment type="caution">
    <text evidence="10">The sequence shown here is derived from an EMBL/GenBank/DDBJ whole genome shotgun (WGS) entry which is preliminary data.</text>
</comment>
<organism evidence="10 11">
    <name type="scientific">Dryococelus australis</name>
    <dbReference type="NCBI Taxonomy" id="614101"/>
    <lineage>
        <taxon>Eukaryota</taxon>
        <taxon>Metazoa</taxon>
        <taxon>Ecdysozoa</taxon>
        <taxon>Arthropoda</taxon>
        <taxon>Hexapoda</taxon>
        <taxon>Insecta</taxon>
        <taxon>Pterygota</taxon>
        <taxon>Neoptera</taxon>
        <taxon>Polyneoptera</taxon>
        <taxon>Phasmatodea</taxon>
        <taxon>Verophasmatodea</taxon>
        <taxon>Anareolatae</taxon>
        <taxon>Phasmatidae</taxon>
        <taxon>Eurycanthinae</taxon>
        <taxon>Dryococelus</taxon>
    </lineage>
</organism>
<comment type="subcellular location">
    <subcellularLocation>
        <location evidence="1">Mitochondrion</location>
    </subcellularLocation>
</comment>
<dbReference type="Pfam" id="PF10244">
    <property type="entry name" value="MRP-L51"/>
    <property type="match status" value="1"/>
</dbReference>
<feature type="compositionally biased region" description="Low complexity" evidence="9">
    <location>
        <begin position="139"/>
        <end position="150"/>
    </location>
</feature>
<evidence type="ECO:0000256" key="4">
    <source>
        <dbReference type="ARBA" id="ARBA00022980"/>
    </source>
</evidence>